<evidence type="ECO:0000313" key="11">
    <source>
        <dbReference type="Proteomes" id="UP000306980"/>
    </source>
</evidence>
<evidence type="ECO:0000256" key="6">
    <source>
        <dbReference type="ARBA" id="ARBA00023136"/>
    </source>
</evidence>
<evidence type="ECO:0000256" key="1">
    <source>
        <dbReference type="ARBA" id="ARBA00004202"/>
    </source>
</evidence>
<keyword evidence="7" id="KW-0802">TPR repeat</keyword>
<feature type="domain" description="BUB1 N-terminal" evidence="8">
    <location>
        <begin position="588"/>
        <end position="700"/>
    </location>
</feature>
<sequence>MKISFVMVVKNEAKHIEGVLESINPIREVIKSEIIIVDTGSDDNTVDIARKYTDKIYFHEWDDDFASMRNKSISYAKGEWLFVLDGDEVILNPEVLIEFYQSGKDRNYNSMFVNLKNIANEEKGLYNYVVIARMFKNTGDFKYVGAIHEQPLKKGPTHLLDLTLVHYGYDNTDDALMERKYTRNRGLLEKELEKDPDNIYYLHHIANTYAMKKYYDKELYYSQKAYEVAKEKRIDLSKTMYVYSGLAIALMNNKKIFDVEKICKEAINTKDGIMDFYCYLGKAQSQMGKNKEAIASYNKYLELVKRYQDNPAAQDSTVVIKTFGAVEVVYTDLCILYEKEKDYENAKHYIMKINKTQYLVKIIPITLNLFKELEDYKLLQEFMNRLLEYDEEVSGIFYKQLESLLFNMEDMEKKREFLEFFADGNSNYNLLNKIRLEINKENNLKWLSNIKDIDFSDSPNYYGDILYYLMYYKYPLYELLSDAKESNLNNYFKYLCKQYDGLNKVIYEYLQTFPFEDDLDKIRINKPLLRYALVLNNEKDDEFNQSLFSRFVQEGISFIRNYYHTNIIESERIHDVKSEEDAFFIYMLKAELQKGEDDVFYIRYLRKALGVYPQMKQGLEKLLNDYVQASERIMLPYETDKMKEQLVHLISQNLYNEALDFVNESLQVVTNDADLYSIKAVILMQQGMYEEAKGILNKGLEINPNHVDCLYNLAYCHEQFEQMNLTVELYRKIIMLTNEQNLKDEVNAKLNLVLKEQNTILDIFLNSIDKYLLTNHSLKEDEFSVCYPYITCLNKEYNYSKIEFLLISDSKISASIEGVKTGEQWVLQNLKTNNYSLTQKKHTLKSNFINRKPRILLGYRDYSGCNTLALYKSIPSYISDEFVIDFVKGATNEFARKSIESDIIVTTNMEYNLNRSAKTDKKIVIDTWHGFPIKNMFYMDPSYFDKNSIEPFWSQINYLTSYSDFYSKTINKSIKVDPDNFVITGSPRNDLLFNENNSRKLLLKLLGEEDKGQKFIFFMPTFRSTDVRNAYNFSNLFGFNDFSLSSLENFLKKNNYELIVKLHPIHKKKFSEHIFNSSRINAYPEYEANKAFVDLYEVLSATDILITDYSSVYFDYLLLNKPIIFTTPDLREYQKERGFCLEPFEDWTPGPKVVSQKQLQNEIINYEEEDNYYCLSRKVIMNSVHQHTDGKSSERLWKFISSLLI</sequence>
<accession>A0A5S3QHU3</accession>
<reference evidence="9 11" key="1">
    <citation type="submission" date="2019-05" db="EMBL/GenBank/DDBJ databases">
        <title>Genomic analysis of Lentibacillus sp. NKC220-2.</title>
        <authorList>
            <person name="Oh Y.J."/>
        </authorList>
    </citation>
    <scope>NUCLEOTIDE SEQUENCE [LARGE SCALE GENOMIC DNA]</scope>
    <source>
        <strain evidence="9 11">NKC220-2</strain>
    </source>
</reference>
<dbReference type="RefSeq" id="WP_138601800.1">
    <property type="nucleotide sequence ID" value="NZ_VCIA01000001.1"/>
</dbReference>
<dbReference type="GO" id="GO:0005886">
    <property type="term" value="C:plasma membrane"/>
    <property type="evidence" value="ECO:0007669"/>
    <property type="project" value="UniProtKB-SubCell"/>
</dbReference>
<dbReference type="Gene3D" id="3.90.550.10">
    <property type="entry name" value="Spore Coat Polysaccharide Biosynthesis Protein SpsA, Chain A"/>
    <property type="match status" value="1"/>
</dbReference>
<evidence type="ECO:0000259" key="8">
    <source>
        <dbReference type="SMART" id="SM00777"/>
    </source>
</evidence>
<evidence type="ECO:0000313" key="10">
    <source>
        <dbReference type="EMBL" id="TRM10294.1"/>
    </source>
</evidence>
<dbReference type="AlphaFoldDB" id="A0A549YEJ1"/>
<dbReference type="EMBL" id="VCIA01000001">
    <property type="protein sequence ID" value="TMN21418.1"/>
    <property type="molecule type" value="Genomic_DNA"/>
</dbReference>
<dbReference type="Pfam" id="PF12895">
    <property type="entry name" value="ANAPC3"/>
    <property type="match status" value="1"/>
</dbReference>
<evidence type="ECO:0000256" key="3">
    <source>
        <dbReference type="ARBA" id="ARBA00022475"/>
    </source>
</evidence>
<dbReference type="GO" id="GO:0047355">
    <property type="term" value="F:CDP-glycerol glycerophosphotransferase activity"/>
    <property type="evidence" value="ECO:0007669"/>
    <property type="project" value="InterPro"/>
</dbReference>
<dbReference type="OrthoDB" id="9815923at2"/>
<evidence type="ECO:0000256" key="7">
    <source>
        <dbReference type="PROSITE-ProRule" id="PRU00339"/>
    </source>
</evidence>
<dbReference type="SUPFAM" id="SSF53756">
    <property type="entry name" value="UDP-Glycosyltransferase/glycogen phosphorylase"/>
    <property type="match status" value="1"/>
</dbReference>
<keyword evidence="12" id="KW-1185">Reference proteome</keyword>
<dbReference type="PROSITE" id="PS50005">
    <property type="entry name" value="TPR"/>
    <property type="match status" value="1"/>
</dbReference>
<keyword evidence="5" id="KW-0777">Teichoic acid biosynthesis</keyword>
<dbReference type="GO" id="GO:0019350">
    <property type="term" value="P:teichoic acid biosynthetic process"/>
    <property type="evidence" value="ECO:0007669"/>
    <property type="project" value="UniProtKB-KW"/>
</dbReference>
<dbReference type="PANTHER" id="PTHR37316">
    <property type="entry name" value="TEICHOIC ACID GLYCEROL-PHOSPHATE PRIMASE"/>
    <property type="match status" value="1"/>
</dbReference>
<proteinExistence type="inferred from homology"/>
<evidence type="ECO:0000313" key="12">
    <source>
        <dbReference type="Proteomes" id="UP000319280"/>
    </source>
</evidence>
<dbReference type="Gene3D" id="3.40.50.12580">
    <property type="match status" value="1"/>
</dbReference>
<dbReference type="InterPro" id="IPR013212">
    <property type="entry name" value="Mad3/Bub1_I"/>
</dbReference>
<dbReference type="Pfam" id="PF00535">
    <property type="entry name" value="Glycos_transf_2"/>
    <property type="match status" value="1"/>
</dbReference>
<dbReference type="InterPro" id="IPR007554">
    <property type="entry name" value="Glycerophosphate_synth"/>
</dbReference>
<name>A0A549YEJ1_9BACI</name>
<dbReference type="Pfam" id="PF04464">
    <property type="entry name" value="Glyphos_transf"/>
    <property type="match status" value="1"/>
</dbReference>
<dbReference type="InterPro" id="IPR029044">
    <property type="entry name" value="Nucleotide-diphossugar_trans"/>
</dbReference>
<evidence type="ECO:0000256" key="5">
    <source>
        <dbReference type="ARBA" id="ARBA00022944"/>
    </source>
</evidence>
<reference evidence="10 12" key="2">
    <citation type="submission" date="2019-07" db="EMBL/GenBank/DDBJ databases">
        <title>Genomic analysis of Lentibacillus sp. NKC851-2.</title>
        <authorList>
            <person name="Oh Y.J."/>
        </authorList>
    </citation>
    <scope>NUCLEOTIDE SEQUENCE [LARGE SCALE GENOMIC DNA]</scope>
    <source>
        <strain evidence="10 12">NKC851-2</strain>
    </source>
</reference>
<comment type="caution">
    <text evidence="10">The sequence shown here is derived from an EMBL/GenBank/DDBJ whole genome shotgun (WGS) entry which is preliminary data.</text>
</comment>
<dbReference type="InterPro" id="IPR019734">
    <property type="entry name" value="TPR_rpt"/>
</dbReference>
<evidence type="ECO:0000256" key="2">
    <source>
        <dbReference type="ARBA" id="ARBA00010488"/>
    </source>
</evidence>
<dbReference type="InterPro" id="IPR043149">
    <property type="entry name" value="TagF_N"/>
</dbReference>
<dbReference type="InterPro" id="IPR051612">
    <property type="entry name" value="Teichoic_Acid_Biosynth"/>
</dbReference>
<dbReference type="InterPro" id="IPR043148">
    <property type="entry name" value="TagF_C"/>
</dbReference>
<dbReference type="SMART" id="SM00777">
    <property type="entry name" value="Mad3_BUB1_I"/>
    <property type="match status" value="1"/>
</dbReference>
<dbReference type="Proteomes" id="UP000306980">
    <property type="component" value="Unassembled WGS sequence"/>
</dbReference>
<feature type="repeat" description="TPR" evidence="7">
    <location>
        <begin position="673"/>
        <end position="706"/>
    </location>
</feature>
<keyword evidence="4 10" id="KW-0808">Transferase</keyword>
<organism evidence="10 12">
    <name type="scientific">Lentibacillus cibarius</name>
    <dbReference type="NCBI Taxonomy" id="2583219"/>
    <lineage>
        <taxon>Bacteria</taxon>
        <taxon>Bacillati</taxon>
        <taxon>Bacillota</taxon>
        <taxon>Bacilli</taxon>
        <taxon>Bacillales</taxon>
        <taxon>Bacillaceae</taxon>
        <taxon>Lentibacillus</taxon>
    </lineage>
</organism>
<comment type="subcellular location">
    <subcellularLocation>
        <location evidence="1">Cell membrane</location>
        <topology evidence="1">Peripheral membrane protein</topology>
    </subcellularLocation>
</comment>
<dbReference type="Gene3D" id="1.25.40.10">
    <property type="entry name" value="Tetratricopeptide repeat domain"/>
    <property type="match status" value="2"/>
</dbReference>
<dbReference type="SMART" id="SM00028">
    <property type="entry name" value="TPR"/>
    <property type="match status" value="4"/>
</dbReference>
<evidence type="ECO:0000256" key="4">
    <source>
        <dbReference type="ARBA" id="ARBA00022679"/>
    </source>
</evidence>
<keyword evidence="6" id="KW-0472">Membrane</keyword>
<evidence type="ECO:0000313" key="9">
    <source>
        <dbReference type="EMBL" id="TMN21418.1"/>
    </source>
</evidence>
<accession>A0A549YEJ1</accession>
<dbReference type="CDD" id="cd02511">
    <property type="entry name" value="Beta4Glucosyltransferase"/>
    <property type="match status" value="1"/>
</dbReference>
<dbReference type="Proteomes" id="UP000319280">
    <property type="component" value="Unassembled WGS sequence"/>
</dbReference>
<comment type="similarity">
    <text evidence="2">Belongs to the CDP-glycerol glycerophosphotransferase family.</text>
</comment>
<dbReference type="SUPFAM" id="SSF53448">
    <property type="entry name" value="Nucleotide-diphospho-sugar transferases"/>
    <property type="match status" value="1"/>
</dbReference>
<dbReference type="Gene3D" id="3.40.50.11820">
    <property type="match status" value="1"/>
</dbReference>
<protein>
    <submittedName>
        <fullName evidence="10">Glycosyltransferase</fullName>
    </submittedName>
</protein>
<dbReference type="PANTHER" id="PTHR37316:SF3">
    <property type="entry name" value="TEICHOIC ACID GLYCEROL-PHOSPHATE TRANSFERASE"/>
    <property type="match status" value="1"/>
</dbReference>
<keyword evidence="3" id="KW-1003">Cell membrane</keyword>
<dbReference type="SUPFAM" id="SSF48452">
    <property type="entry name" value="TPR-like"/>
    <property type="match status" value="2"/>
</dbReference>
<gene>
    <name evidence="9" type="ORF">FFL34_04305</name>
    <name evidence="10" type="ORF">FH966_00370</name>
</gene>
<dbReference type="Pfam" id="PF13181">
    <property type="entry name" value="TPR_8"/>
    <property type="match status" value="1"/>
</dbReference>
<dbReference type="InterPro" id="IPR011990">
    <property type="entry name" value="TPR-like_helical_dom_sf"/>
</dbReference>
<dbReference type="EMBL" id="VJMZ01000001">
    <property type="protein sequence ID" value="TRM10294.1"/>
    <property type="molecule type" value="Genomic_DNA"/>
</dbReference>
<dbReference type="InterPro" id="IPR001173">
    <property type="entry name" value="Glyco_trans_2-like"/>
</dbReference>